<dbReference type="AlphaFoldDB" id="A0A423N704"/>
<dbReference type="GO" id="GO:0051213">
    <property type="term" value="F:dioxygenase activity"/>
    <property type="evidence" value="ECO:0007669"/>
    <property type="project" value="InterPro"/>
</dbReference>
<gene>
    <name evidence="1" type="ORF">BK672_16665</name>
</gene>
<dbReference type="Gene3D" id="2.60.120.620">
    <property type="entry name" value="q2cbj1_9rhob like domain"/>
    <property type="match status" value="1"/>
</dbReference>
<proteinExistence type="predicted"/>
<evidence type="ECO:0008006" key="3">
    <source>
        <dbReference type="Google" id="ProtNLM"/>
    </source>
</evidence>
<sequence length="240" mass="27438">MKSNLANTEPQTVWALNNSRFVAGHSAELLGVDFSEMPEWAQFQGYWENLELDRYMNDGGMYRYRRFGKFKWYANGNRLEQQPHVPYSQPEYFNPLNGGIDRHFAPVTAEMADNEVLKKLLLKLANTFSEIEDVQGWKINTYFNRILATPDMTGLPVPEGKHRDGVKFSCLFMADRSGVVGGETTLVDIMHQQPIYVGTLEKPCQALLFRDDTVFHDTTAIQICNGADSGYRDLLVIEFH</sequence>
<comment type="caution">
    <text evidence="1">The sequence shown here is derived from an EMBL/GenBank/DDBJ whole genome shotgun (WGS) entry which is preliminary data.</text>
</comment>
<evidence type="ECO:0000313" key="2">
    <source>
        <dbReference type="Proteomes" id="UP000283650"/>
    </source>
</evidence>
<dbReference type="Pfam" id="PF10014">
    <property type="entry name" value="2OG-Fe_Oxy_2"/>
    <property type="match status" value="1"/>
</dbReference>
<accession>A0A423N704</accession>
<dbReference type="Proteomes" id="UP000283650">
    <property type="component" value="Unassembled WGS sequence"/>
</dbReference>
<name>A0A423N704_PSEFL</name>
<dbReference type="InterPro" id="IPR018724">
    <property type="entry name" value="2OG-Fe_dioxygenase"/>
</dbReference>
<organism evidence="1 2">
    <name type="scientific">Pseudomonas fluorescens</name>
    <dbReference type="NCBI Taxonomy" id="294"/>
    <lineage>
        <taxon>Bacteria</taxon>
        <taxon>Pseudomonadati</taxon>
        <taxon>Pseudomonadota</taxon>
        <taxon>Gammaproteobacteria</taxon>
        <taxon>Pseudomonadales</taxon>
        <taxon>Pseudomonadaceae</taxon>
        <taxon>Pseudomonas</taxon>
    </lineage>
</organism>
<reference evidence="1 2" key="1">
    <citation type="submission" date="2016-10" db="EMBL/GenBank/DDBJ databases">
        <title>Comparative genome analysis of multiple Pseudomonas spp. focuses on biocontrol and plant growth promoting traits.</title>
        <authorList>
            <person name="Tao X.-Y."/>
            <person name="Taylor C.G."/>
        </authorList>
    </citation>
    <scope>NUCLEOTIDE SEQUENCE [LARGE SCALE GENOMIC DNA]</scope>
    <source>
        <strain evidence="1 2">2F9</strain>
    </source>
</reference>
<dbReference type="EMBL" id="MOBY01000010">
    <property type="protein sequence ID" value="RON93917.1"/>
    <property type="molecule type" value="Genomic_DNA"/>
</dbReference>
<evidence type="ECO:0000313" key="1">
    <source>
        <dbReference type="EMBL" id="RON93917.1"/>
    </source>
</evidence>
<protein>
    <recommendedName>
        <fullName evidence="3">2OG-Fe dioxygenase family protein</fullName>
    </recommendedName>
</protein>
<dbReference type="RefSeq" id="WP_007911880.1">
    <property type="nucleotide sequence ID" value="NZ_MOBY01000010.1"/>
</dbReference>